<dbReference type="EMBL" id="OC009544">
    <property type="protein sequence ID" value="CAD7267547.1"/>
    <property type="molecule type" value="Genomic_DNA"/>
</dbReference>
<evidence type="ECO:0000256" key="2">
    <source>
        <dbReference type="ARBA" id="ARBA00022692"/>
    </source>
</evidence>
<feature type="transmembrane region" description="Helical" evidence="5">
    <location>
        <begin position="138"/>
        <end position="159"/>
    </location>
</feature>
<dbReference type="SUPFAM" id="SSF103473">
    <property type="entry name" value="MFS general substrate transporter"/>
    <property type="match status" value="1"/>
</dbReference>
<dbReference type="PANTHER" id="PTHR48021:SF1">
    <property type="entry name" value="GH07001P-RELATED"/>
    <property type="match status" value="1"/>
</dbReference>
<keyword evidence="4 5" id="KW-0472">Membrane</keyword>
<accession>A0A7R9G645</accession>
<dbReference type="AlphaFoldDB" id="A0A7R9G645"/>
<evidence type="ECO:0000256" key="4">
    <source>
        <dbReference type="ARBA" id="ARBA00023136"/>
    </source>
</evidence>
<feature type="transmembrane region" description="Helical" evidence="5">
    <location>
        <begin position="103"/>
        <end position="126"/>
    </location>
</feature>
<feature type="chain" id="PRO_5031108877" description="Major facilitator superfamily (MFS) profile domain-containing protein" evidence="6">
    <location>
        <begin position="21"/>
        <end position="199"/>
    </location>
</feature>
<name>A0A7R9G645_TIMSH</name>
<evidence type="ECO:0000256" key="1">
    <source>
        <dbReference type="ARBA" id="ARBA00004141"/>
    </source>
</evidence>
<dbReference type="PROSITE" id="PS50850">
    <property type="entry name" value="MFS"/>
    <property type="match status" value="1"/>
</dbReference>
<dbReference type="PROSITE" id="PS00216">
    <property type="entry name" value="SUGAR_TRANSPORT_1"/>
    <property type="match status" value="1"/>
</dbReference>
<evidence type="ECO:0000259" key="7">
    <source>
        <dbReference type="PROSITE" id="PS50850"/>
    </source>
</evidence>
<dbReference type="Pfam" id="PF00083">
    <property type="entry name" value="Sugar_tr"/>
    <property type="match status" value="1"/>
</dbReference>
<dbReference type="InterPro" id="IPR050549">
    <property type="entry name" value="MFS_Trehalose_Transporter"/>
</dbReference>
<dbReference type="PROSITE" id="PS00217">
    <property type="entry name" value="SUGAR_TRANSPORT_2"/>
    <property type="match status" value="1"/>
</dbReference>
<dbReference type="InterPro" id="IPR005828">
    <property type="entry name" value="MFS_sugar_transport-like"/>
</dbReference>
<dbReference type="PANTHER" id="PTHR48021">
    <property type="match status" value="1"/>
</dbReference>
<keyword evidence="2 5" id="KW-0812">Transmembrane</keyword>
<feature type="transmembrane region" description="Helical" evidence="5">
    <location>
        <begin position="49"/>
        <end position="67"/>
    </location>
</feature>
<comment type="subcellular location">
    <subcellularLocation>
        <location evidence="1">Membrane</location>
        <topology evidence="1">Multi-pass membrane protein</topology>
    </subcellularLocation>
</comment>
<protein>
    <recommendedName>
        <fullName evidence="7">Major facilitator superfamily (MFS) profile domain-containing protein</fullName>
    </recommendedName>
</protein>
<evidence type="ECO:0000256" key="3">
    <source>
        <dbReference type="ARBA" id="ARBA00022989"/>
    </source>
</evidence>
<keyword evidence="6" id="KW-0732">Signal</keyword>
<feature type="transmembrane region" description="Helical" evidence="5">
    <location>
        <begin position="79"/>
        <end position="97"/>
    </location>
</feature>
<dbReference type="GO" id="GO:0016020">
    <property type="term" value="C:membrane"/>
    <property type="evidence" value="ECO:0007669"/>
    <property type="project" value="UniProtKB-SubCell"/>
</dbReference>
<dbReference type="InterPro" id="IPR020846">
    <property type="entry name" value="MFS_dom"/>
</dbReference>
<dbReference type="InterPro" id="IPR036259">
    <property type="entry name" value="MFS_trans_sf"/>
</dbReference>
<dbReference type="GO" id="GO:0022857">
    <property type="term" value="F:transmembrane transporter activity"/>
    <property type="evidence" value="ECO:0007669"/>
    <property type="project" value="InterPro"/>
</dbReference>
<evidence type="ECO:0000256" key="5">
    <source>
        <dbReference type="SAM" id="Phobius"/>
    </source>
</evidence>
<gene>
    <name evidence="8" type="ORF">TSIB3V08_LOCUS11552</name>
</gene>
<dbReference type="Gene3D" id="1.20.1250.20">
    <property type="entry name" value="MFS general substrate transporter like domains"/>
    <property type="match status" value="1"/>
</dbReference>
<reference evidence="8" key="1">
    <citation type="submission" date="2020-11" db="EMBL/GenBank/DDBJ databases">
        <authorList>
            <person name="Tran Van P."/>
        </authorList>
    </citation>
    <scope>NUCLEOTIDE SEQUENCE</scope>
</reference>
<keyword evidence="3 5" id="KW-1133">Transmembrane helix</keyword>
<feature type="domain" description="Major facilitator superfamily (MFS) profile" evidence="7">
    <location>
        <begin position="1"/>
        <end position="199"/>
    </location>
</feature>
<feature type="signal peptide" evidence="6">
    <location>
        <begin position="1"/>
        <end position="20"/>
    </location>
</feature>
<sequence length="199" mass="21611">MLYIPATLLALSCGIVVGWSTPAVPYLQEPHPLNDGTNATTIPITDEEGSWLGSLTAVSALLGAMPAGYLSDMFGRKRMLLTLAVPLITGWVMLILAGKSIPLLYLARVISGIGVGGAQTITPIYNEEISELRTRGKIGIYSEIMLCIGALFAFYVGAYASYLCFHIVSCSVPIFFFCAFIWMPESPIYLLMKERTGRC</sequence>
<organism evidence="8">
    <name type="scientific">Timema shepardi</name>
    <name type="common">Walking stick</name>
    <dbReference type="NCBI Taxonomy" id="629360"/>
    <lineage>
        <taxon>Eukaryota</taxon>
        <taxon>Metazoa</taxon>
        <taxon>Ecdysozoa</taxon>
        <taxon>Arthropoda</taxon>
        <taxon>Hexapoda</taxon>
        <taxon>Insecta</taxon>
        <taxon>Pterygota</taxon>
        <taxon>Neoptera</taxon>
        <taxon>Polyneoptera</taxon>
        <taxon>Phasmatodea</taxon>
        <taxon>Timematodea</taxon>
        <taxon>Timematoidea</taxon>
        <taxon>Timematidae</taxon>
        <taxon>Timema</taxon>
    </lineage>
</organism>
<dbReference type="InterPro" id="IPR005829">
    <property type="entry name" value="Sugar_transporter_CS"/>
</dbReference>
<evidence type="ECO:0000256" key="6">
    <source>
        <dbReference type="SAM" id="SignalP"/>
    </source>
</evidence>
<feature type="transmembrane region" description="Helical" evidence="5">
    <location>
        <begin position="165"/>
        <end position="183"/>
    </location>
</feature>
<proteinExistence type="predicted"/>
<evidence type="ECO:0000313" key="8">
    <source>
        <dbReference type="EMBL" id="CAD7267547.1"/>
    </source>
</evidence>